<gene>
    <name evidence="1" type="ORF">Osc7112_3112</name>
</gene>
<protein>
    <submittedName>
        <fullName evidence="1">Uncharacterized protein</fullName>
    </submittedName>
</protein>
<dbReference type="EMBL" id="CP003614">
    <property type="protein sequence ID" value="AFZ07501.1"/>
    <property type="molecule type" value="Genomic_DNA"/>
</dbReference>
<name>K9VHQ8_9CYAN</name>
<evidence type="ECO:0000313" key="1">
    <source>
        <dbReference type="EMBL" id="AFZ07501.1"/>
    </source>
</evidence>
<keyword evidence="2" id="KW-1185">Reference proteome</keyword>
<organism evidence="1 2">
    <name type="scientific">Phormidium nigroviride PCC 7112</name>
    <dbReference type="NCBI Taxonomy" id="179408"/>
    <lineage>
        <taxon>Bacteria</taxon>
        <taxon>Bacillati</taxon>
        <taxon>Cyanobacteriota</taxon>
        <taxon>Cyanophyceae</taxon>
        <taxon>Oscillatoriophycideae</taxon>
        <taxon>Oscillatoriales</taxon>
        <taxon>Oscillatoriaceae</taxon>
        <taxon>Phormidium</taxon>
    </lineage>
</organism>
<proteinExistence type="predicted"/>
<accession>K9VHQ8</accession>
<evidence type="ECO:0000313" key="2">
    <source>
        <dbReference type="Proteomes" id="UP000010478"/>
    </source>
</evidence>
<dbReference type="HOGENOM" id="CLU_2466050_0_0_3"/>
<dbReference type="Proteomes" id="UP000010478">
    <property type="component" value="Chromosome"/>
</dbReference>
<dbReference type="RefSeq" id="WP_015176779.1">
    <property type="nucleotide sequence ID" value="NC_019729.1"/>
</dbReference>
<dbReference type="KEGG" id="oni:Osc7112_3112"/>
<reference evidence="1 2" key="1">
    <citation type="submission" date="2012-05" db="EMBL/GenBank/DDBJ databases">
        <title>Finished chromosome of genome of Oscillatoria sp. PCC 7112.</title>
        <authorList>
            <consortium name="US DOE Joint Genome Institute"/>
            <person name="Gugger M."/>
            <person name="Coursin T."/>
            <person name="Rippka R."/>
            <person name="Tandeau De Marsac N."/>
            <person name="Huntemann M."/>
            <person name="Wei C.-L."/>
            <person name="Han J."/>
            <person name="Detter J.C."/>
            <person name="Han C."/>
            <person name="Tapia R."/>
            <person name="Davenport K."/>
            <person name="Daligault H."/>
            <person name="Erkkila T."/>
            <person name="Gu W."/>
            <person name="Munk A.C.C."/>
            <person name="Teshima H."/>
            <person name="Xu Y."/>
            <person name="Chain P."/>
            <person name="Chen A."/>
            <person name="Krypides N."/>
            <person name="Mavromatis K."/>
            <person name="Markowitz V."/>
            <person name="Szeto E."/>
            <person name="Ivanova N."/>
            <person name="Mikhailova N."/>
            <person name="Ovchinnikova G."/>
            <person name="Pagani I."/>
            <person name="Pati A."/>
            <person name="Goodwin L."/>
            <person name="Peters L."/>
            <person name="Pitluck S."/>
            <person name="Woyke T."/>
            <person name="Kerfeld C."/>
        </authorList>
    </citation>
    <scope>NUCLEOTIDE SEQUENCE [LARGE SCALE GENOMIC DNA]</scope>
    <source>
        <strain evidence="1 2">PCC 7112</strain>
    </source>
</reference>
<dbReference type="AlphaFoldDB" id="K9VHQ8"/>
<sequence>MKVVKDSPFNSQDPFQNFLAPEFEIDTKNLLNSQAYASNISEQTLPPIRAADNNSAEDIASFSNSLSLSQSFPTQILPPPQKIANWML</sequence>